<dbReference type="InterPro" id="IPR011650">
    <property type="entry name" value="Peptidase_M20_dimer"/>
</dbReference>
<feature type="binding site" evidence="2">
    <location>
        <position position="140"/>
    </location>
    <ligand>
        <name>Mn(2+)</name>
        <dbReference type="ChEBI" id="CHEBI:29035"/>
        <label>2</label>
    </ligand>
</feature>
<comment type="cofactor">
    <cofactor evidence="2">
        <name>Mn(2+)</name>
        <dbReference type="ChEBI" id="CHEBI:29035"/>
    </cofactor>
    <text evidence="2">The Mn(2+) ion enhances activity.</text>
</comment>
<dbReference type="NCBIfam" id="TIGR01891">
    <property type="entry name" value="amidohydrolases"/>
    <property type="match status" value="1"/>
</dbReference>
<dbReference type="Pfam" id="PF01546">
    <property type="entry name" value="Peptidase_M20"/>
    <property type="match status" value="1"/>
</dbReference>
<evidence type="ECO:0000313" key="5">
    <source>
        <dbReference type="Proteomes" id="UP000198823"/>
    </source>
</evidence>
<feature type="binding site" evidence="2">
    <location>
        <position position="364"/>
    </location>
    <ligand>
        <name>Mn(2+)</name>
        <dbReference type="ChEBI" id="CHEBI:29035"/>
        <label>2</label>
    </ligand>
</feature>
<accession>A0A1G7G4E0</accession>
<dbReference type="InterPro" id="IPR017439">
    <property type="entry name" value="Amidohydrolase"/>
</dbReference>
<dbReference type="GO" id="GO:0050118">
    <property type="term" value="F:N-acetyldiaminopimelate deacetylase activity"/>
    <property type="evidence" value="ECO:0007669"/>
    <property type="project" value="UniProtKB-ARBA"/>
</dbReference>
<organism evidence="4 5">
    <name type="scientific">Bhargavaea beijingensis</name>
    <dbReference type="NCBI Taxonomy" id="426756"/>
    <lineage>
        <taxon>Bacteria</taxon>
        <taxon>Bacillati</taxon>
        <taxon>Bacillota</taxon>
        <taxon>Bacilli</taxon>
        <taxon>Bacillales</taxon>
        <taxon>Caryophanaceae</taxon>
        <taxon>Bhargavaea</taxon>
    </lineage>
</organism>
<proteinExistence type="predicted"/>
<keyword evidence="1 4" id="KW-0378">Hydrolase</keyword>
<dbReference type="GO" id="GO:0046872">
    <property type="term" value="F:metal ion binding"/>
    <property type="evidence" value="ECO:0007669"/>
    <property type="project" value="UniProtKB-KW"/>
</dbReference>
<dbReference type="Gene3D" id="3.40.630.10">
    <property type="entry name" value="Zn peptidases"/>
    <property type="match status" value="1"/>
</dbReference>
<evidence type="ECO:0000256" key="2">
    <source>
        <dbReference type="PIRSR" id="PIRSR005962-1"/>
    </source>
</evidence>
<dbReference type="RefSeq" id="WP_092098483.1">
    <property type="nucleotide sequence ID" value="NZ_FNAR01000023.1"/>
</dbReference>
<evidence type="ECO:0000313" key="4">
    <source>
        <dbReference type="EMBL" id="SDE83014.1"/>
    </source>
</evidence>
<feature type="binding site" evidence="2">
    <location>
        <position position="106"/>
    </location>
    <ligand>
        <name>Mn(2+)</name>
        <dbReference type="ChEBI" id="CHEBI:29035"/>
        <label>2</label>
    </ligand>
</feature>
<dbReference type="PANTHER" id="PTHR11014">
    <property type="entry name" value="PEPTIDASE M20 FAMILY MEMBER"/>
    <property type="match status" value="1"/>
</dbReference>
<feature type="binding site" evidence="2">
    <location>
        <position position="104"/>
    </location>
    <ligand>
        <name>Mn(2+)</name>
        <dbReference type="ChEBI" id="CHEBI:29035"/>
        <label>2</label>
    </ligand>
</feature>
<dbReference type="Pfam" id="PF07687">
    <property type="entry name" value="M20_dimer"/>
    <property type="match status" value="1"/>
</dbReference>
<dbReference type="STRING" id="426756.SAMN04488126_12334"/>
<feature type="domain" description="Peptidase M20 dimerisation" evidence="3">
    <location>
        <begin position="188"/>
        <end position="280"/>
    </location>
</feature>
<evidence type="ECO:0000259" key="3">
    <source>
        <dbReference type="Pfam" id="PF07687"/>
    </source>
</evidence>
<gene>
    <name evidence="4" type="ORF">SAMN04488126_12334</name>
</gene>
<dbReference type="FunFam" id="3.30.70.360:FF:000001">
    <property type="entry name" value="N-acetyldiaminopimelate deacetylase"/>
    <property type="match status" value="1"/>
</dbReference>
<keyword evidence="2" id="KW-0479">Metal-binding</keyword>
<evidence type="ECO:0000256" key="1">
    <source>
        <dbReference type="ARBA" id="ARBA00022801"/>
    </source>
</evidence>
<sequence>MDLKKIDQKIRESLDEMIQIRRHLHMYPELSFEEVKTPEFIAGYLEKLGIEVRRNVGGRGVIGTIRGGKPGKTIAFRADFDALPIHEATGAPYQSTVPGVMHACGHDGHTASLLVFAKVMNEFKDELEGNIVLIHQHAEEVNPGGALGMIEDGCLDGVDLVFGAHLQSLMPAGYVYSRDGYLQAAENTIHITVTGKGTHGAEPHNGHDPILAAAHIMTALQSVVSRNADPLKELVISIGQFHSGSAGNVIPQTAEMEGTMRVFDEELRKLGAQRIRELAEFTAKALGCTAEAAVEFGYDAVKNHREGVRLIEQAVGSVFGEGVYREIDPVMPAEDFAYYLQHRPGAYFFVGAKVEDGRTAYPHHHEKFDFHEPALAMAARTFAGIFIEAQRQNG</sequence>
<dbReference type="OrthoDB" id="2416606at2"/>
<dbReference type="PIRSF" id="PIRSF005962">
    <property type="entry name" value="Pept_M20D_amidohydro"/>
    <property type="match status" value="1"/>
</dbReference>
<dbReference type="GO" id="GO:0019877">
    <property type="term" value="P:diaminopimelate biosynthetic process"/>
    <property type="evidence" value="ECO:0007669"/>
    <property type="project" value="UniProtKB-ARBA"/>
</dbReference>
<dbReference type="SUPFAM" id="SSF55031">
    <property type="entry name" value="Bacterial exopeptidase dimerisation domain"/>
    <property type="match status" value="1"/>
</dbReference>
<dbReference type="PANTHER" id="PTHR11014:SF63">
    <property type="entry name" value="METALLOPEPTIDASE, PUTATIVE (AFU_ORTHOLOGUE AFUA_6G09600)-RELATED"/>
    <property type="match status" value="1"/>
</dbReference>
<dbReference type="Proteomes" id="UP000198823">
    <property type="component" value="Unassembled WGS sequence"/>
</dbReference>
<protein>
    <submittedName>
        <fullName evidence="4">Amidohydrolase</fullName>
    </submittedName>
</protein>
<dbReference type="SUPFAM" id="SSF53187">
    <property type="entry name" value="Zn-dependent exopeptidases"/>
    <property type="match status" value="1"/>
</dbReference>
<reference evidence="4 5" key="1">
    <citation type="submission" date="2016-10" db="EMBL/GenBank/DDBJ databases">
        <authorList>
            <person name="de Groot N.N."/>
        </authorList>
    </citation>
    <scope>NUCLEOTIDE SEQUENCE [LARGE SCALE GENOMIC DNA]</scope>
    <source>
        <strain evidence="4 5">CGMCC 1.6762</strain>
    </source>
</reference>
<dbReference type="Gene3D" id="3.30.70.360">
    <property type="match status" value="1"/>
</dbReference>
<feature type="binding site" evidence="2">
    <location>
        <position position="165"/>
    </location>
    <ligand>
        <name>Mn(2+)</name>
        <dbReference type="ChEBI" id="CHEBI:29035"/>
        <label>2</label>
    </ligand>
</feature>
<dbReference type="EMBL" id="FNAR01000023">
    <property type="protein sequence ID" value="SDE83014.1"/>
    <property type="molecule type" value="Genomic_DNA"/>
</dbReference>
<name>A0A1G7G4E0_9BACL</name>
<keyword evidence="2" id="KW-0464">Manganese</keyword>
<dbReference type="InterPro" id="IPR036264">
    <property type="entry name" value="Bact_exopeptidase_dim_dom"/>
</dbReference>
<dbReference type="InterPro" id="IPR002933">
    <property type="entry name" value="Peptidase_M20"/>
</dbReference>
<dbReference type="AlphaFoldDB" id="A0A1G7G4E0"/>